<dbReference type="Proteomes" id="UP000824540">
    <property type="component" value="Unassembled WGS sequence"/>
</dbReference>
<dbReference type="OrthoDB" id="10651427at2759"/>
<sequence length="83" mass="9605">RVQDSLLSSASRFTDYRGILNWIIILLVSLSLSSHGLWWHGFLIDLWKVLKHLMEDDWPSLYLIMGGALCLLAVKSLFLMQCR</sequence>
<organism evidence="2 3">
    <name type="scientific">Albula glossodonta</name>
    <name type="common">roundjaw bonefish</name>
    <dbReference type="NCBI Taxonomy" id="121402"/>
    <lineage>
        <taxon>Eukaryota</taxon>
        <taxon>Metazoa</taxon>
        <taxon>Chordata</taxon>
        <taxon>Craniata</taxon>
        <taxon>Vertebrata</taxon>
        <taxon>Euteleostomi</taxon>
        <taxon>Actinopterygii</taxon>
        <taxon>Neopterygii</taxon>
        <taxon>Teleostei</taxon>
        <taxon>Albuliformes</taxon>
        <taxon>Albulidae</taxon>
        <taxon>Albula</taxon>
    </lineage>
</organism>
<name>A0A8T2NKI1_9TELE</name>
<proteinExistence type="predicted"/>
<gene>
    <name evidence="2" type="ORF">JZ751_027069</name>
</gene>
<evidence type="ECO:0000313" key="2">
    <source>
        <dbReference type="EMBL" id="KAG9338098.1"/>
    </source>
</evidence>
<comment type="caution">
    <text evidence="2">The sequence shown here is derived from an EMBL/GenBank/DDBJ whole genome shotgun (WGS) entry which is preliminary data.</text>
</comment>
<accession>A0A8T2NKI1</accession>
<dbReference type="EMBL" id="JAFBMS010000073">
    <property type="protein sequence ID" value="KAG9338098.1"/>
    <property type="molecule type" value="Genomic_DNA"/>
</dbReference>
<keyword evidence="1" id="KW-0472">Membrane</keyword>
<evidence type="ECO:0000256" key="1">
    <source>
        <dbReference type="SAM" id="Phobius"/>
    </source>
</evidence>
<reference evidence="2" key="1">
    <citation type="thesis" date="2021" institute="BYU ScholarsArchive" country="Provo, UT, USA">
        <title>Applications of and Algorithms for Genome Assembly and Genomic Analyses with an Emphasis on Marine Teleosts.</title>
        <authorList>
            <person name="Pickett B.D."/>
        </authorList>
    </citation>
    <scope>NUCLEOTIDE SEQUENCE</scope>
    <source>
        <strain evidence="2">HI-2016</strain>
    </source>
</reference>
<keyword evidence="3" id="KW-1185">Reference proteome</keyword>
<dbReference type="AlphaFoldDB" id="A0A8T2NKI1"/>
<protein>
    <submittedName>
        <fullName evidence="2">Uncharacterized protein</fullName>
    </submittedName>
</protein>
<feature type="non-terminal residue" evidence="2">
    <location>
        <position position="1"/>
    </location>
</feature>
<evidence type="ECO:0000313" key="3">
    <source>
        <dbReference type="Proteomes" id="UP000824540"/>
    </source>
</evidence>
<keyword evidence="1" id="KW-0812">Transmembrane</keyword>
<feature type="transmembrane region" description="Helical" evidence="1">
    <location>
        <begin position="20"/>
        <end position="40"/>
    </location>
</feature>
<feature type="transmembrane region" description="Helical" evidence="1">
    <location>
        <begin position="60"/>
        <end position="80"/>
    </location>
</feature>
<keyword evidence="1" id="KW-1133">Transmembrane helix</keyword>